<evidence type="ECO:0000313" key="2">
    <source>
        <dbReference type="Proteomes" id="UP001451571"/>
    </source>
</evidence>
<reference evidence="1 2" key="1">
    <citation type="submission" date="2024-02" db="EMBL/GenBank/DDBJ databases">
        <title>Bacterial strain from lacustrine sediment.</title>
        <authorList>
            <person name="Petit C."/>
            <person name="Fadhlaoui K."/>
        </authorList>
    </citation>
    <scope>NUCLEOTIDE SEQUENCE [LARGE SCALE GENOMIC DNA]</scope>
    <source>
        <strain evidence="1 2">IPX-CK</strain>
    </source>
</reference>
<name>A0ABZ3EWU5_9FIRM</name>
<gene>
    <name evidence="1" type="ORF">V6984_02870</name>
</gene>
<keyword evidence="2" id="KW-1185">Reference proteome</keyword>
<dbReference type="EMBL" id="CP146256">
    <property type="protein sequence ID" value="XAH74724.1"/>
    <property type="molecule type" value="Genomic_DNA"/>
</dbReference>
<accession>A0ABZ3EWU5</accession>
<dbReference type="Proteomes" id="UP001451571">
    <property type="component" value="Chromosome"/>
</dbReference>
<proteinExistence type="predicted"/>
<protein>
    <submittedName>
        <fullName evidence="1">Uncharacterized protein</fullName>
    </submittedName>
</protein>
<organism evidence="1 2">
    <name type="scientific">Kineothrix sedimenti</name>
    <dbReference type="NCBI Taxonomy" id="3123317"/>
    <lineage>
        <taxon>Bacteria</taxon>
        <taxon>Bacillati</taxon>
        <taxon>Bacillota</taxon>
        <taxon>Clostridia</taxon>
        <taxon>Lachnospirales</taxon>
        <taxon>Lachnospiraceae</taxon>
        <taxon>Kineothrix</taxon>
    </lineage>
</organism>
<sequence length="52" mass="6036">MGKKSRYAGYYKAVLKQKKKPVHSTQKSILGRLKQLKNRDFVMNVPIGEENE</sequence>
<evidence type="ECO:0000313" key="1">
    <source>
        <dbReference type="EMBL" id="XAH74724.1"/>
    </source>
</evidence>
<dbReference type="RefSeq" id="WP_342758308.1">
    <property type="nucleotide sequence ID" value="NZ_CP146256.1"/>
</dbReference>